<dbReference type="EMBL" id="VYYT01000327">
    <property type="protein sequence ID" value="KAK2742725.1"/>
    <property type="molecule type" value="Genomic_DNA"/>
</dbReference>
<organism evidence="3 4">
    <name type="scientific">Colletotrichum kahawae</name>
    <name type="common">Coffee berry disease fungus</name>
    <dbReference type="NCBI Taxonomy" id="34407"/>
    <lineage>
        <taxon>Eukaryota</taxon>
        <taxon>Fungi</taxon>
        <taxon>Dikarya</taxon>
        <taxon>Ascomycota</taxon>
        <taxon>Pezizomycotina</taxon>
        <taxon>Sordariomycetes</taxon>
        <taxon>Hypocreomycetidae</taxon>
        <taxon>Glomerellales</taxon>
        <taxon>Glomerellaceae</taxon>
        <taxon>Colletotrichum</taxon>
        <taxon>Colletotrichum gloeosporioides species complex</taxon>
    </lineage>
</organism>
<evidence type="ECO:0000313" key="3">
    <source>
        <dbReference type="EMBL" id="KAK2742725.1"/>
    </source>
</evidence>
<protein>
    <submittedName>
        <fullName evidence="3">Uncharacterized protein</fullName>
    </submittedName>
</protein>
<proteinExistence type="predicted"/>
<comment type="caution">
    <text evidence="3">The sequence shown here is derived from an EMBL/GenBank/DDBJ whole genome shotgun (WGS) entry which is preliminary data.</text>
</comment>
<name>A0AAE0D2V0_COLKA</name>
<accession>A0AAE0D2V0</accession>
<dbReference type="Proteomes" id="UP001281614">
    <property type="component" value="Unassembled WGS sequence"/>
</dbReference>
<sequence>MLEARMPNDIVEVRADTPGDEVANEENAYSSNHQSNNDTLTEGMPVSPLHQSLVQILLRGVGHKVEKDHWGSSKASDSCEATRLSRDERCFGPRPARRPDADASRCDSRTQTRAEAEDITMGLWTEAGSVPGLDVRLLSWIVEYLVFECLVPWHPRKQNTDVPCQDGNGNLIRITKPPALRCCQCSDTVTPEEKPNSESDHTRDPSPVLASRHDEPSLVEQYLPTNKHKIDGRVFSDPTSDQVYHELPTRESCKLVNIHDPLFVLLILLYNTYHYFDLTLLLPLPPSVSIIGVPTSFFFQPYWLLVILLDNDKGCRRRRWIAACSIVWIDDTFWRTLSGTLFAFALPELDSGRLRALLTLPNLAIQYPNHEVIEAPDGPGQTTPVGGHFEFAGRNNEDGSQAQSNRERGKSTRGRGQKRRGPGRGGAGRGGGGGGGGGDDKEQQESEDKPAKKAFACHFFKRREMDEQEDSGDADLEVRDPASQPRNSSLPQ</sequence>
<feature type="region of interest" description="Disordered" evidence="1">
    <location>
        <begin position="89"/>
        <end position="112"/>
    </location>
</feature>
<dbReference type="AlphaFoldDB" id="A0AAE0D2V0"/>
<feature type="compositionally biased region" description="Basic and acidic residues" evidence="1">
    <location>
        <begin position="438"/>
        <end position="451"/>
    </location>
</feature>
<gene>
    <name evidence="3" type="ORF">CKAH01_18462</name>
</gene>
<keyword evidence="2" id="KW-1133">Transmembrane helix</keyword>
<evidence type="ECO:0000256" key="2">
    <source>
        <dbReference type="SAM" id="Phobius"/>
    </source>
</evidence>
<feature type="compositionally biased region" description="Basic residues" evidence="1">
    <location>
        <begin position="411"/>
        <end position="422"/>
    </location>
</feature>
<feature type="compositionally biased region" description="Basic and acidic residues" evidence="1">
    <location>
        <begin position="191"/>
        <end position="204"/>
    </location>
</feature>
<evidence type="ECO:0000313" key="4">
    <source>
        <dbReference type="Proteomes" id="UP001281614"/>
    </source>
</evidence>
<feature type="region of interest" description="Disordered" evidence="1">
    <location>
        <begin position="189"/>
        <end position="214"/>
    </location>
</feature>
<keyword evidence="4" id="KW-1185">Reference proteome</keyword>
<feature type="region of interest" description="Disordered" evidence="1">
    <location>
        <begin position="374"/>
        <end position="492"/>
    </location>
</feature>
<feature type="compositionally biased region" description="Acidic residues" evidence="1">
    <location>
        <begin position="466"/>
        <end position="475"/>
    </location>
</feature>
<feature type="compositionally biased region" description="Polar residues" evidence="1">
    <location>
        <begin position="27"/>
        <end position="40"/>
    </location>
</feature>
<keyword evidence="2" id="KW-0812">Transmembrane</keyword>
<keyword evidence="2" id="KW-0472">Membrane</keyword>
<reference evidence="3" key="1">
    <citation type="submission" date="2023-02" db="EMBL/GenBank/DDBJ databases">
        <title>Colletotrichum kahawae CIFC_Que2 genome sequencing and assembly.</title>
        <authorList>
            <person name="Baroncelli R."/>
        </authorList>
    </citation>
    <scope>NUCLEOTIDE SEQUENCE</scope>
    <source>
        <strain evidence="3">CIFC_Que2</strain>
    </source>
</reference>
<feature type="region of interest" description="Disordered" evidence="1">
    <location>
        <begin position="26"/>
        <end position="45"/>
    </location>
</feature>
<feature type="compositionally biased region" description="Gly residues" evidence="1">
    <location>
        <begin position="423"/>
        <end position="437"/>
    </location>
</feature>
<evidence type="ECO:0000256" key="1">
    <source>
        <dbReference type="SAM" id="MobiDB-lite"/>
    </source>
</evidence>
<feature type="transmembrane region" description="Helical" evidence="2">
    <location>
        <begin position="288"/>
        <end position="309"/>
    </location>
</feature>